<dbReference type="InterPro" id="IPR012676">
    <property type="entry name" value="TGS-like"/>
</dbReference>
<name>A0A451CZ01_9GAMM</name>
<dbReference type="GO" id="GO:0043023">
    <property type="term" value="F:ribosomal large subunit binding"/>
    <property type="evidence" value="ECO:0007669"/>
    <property type="project" value="UniProtKB-UniRule"/>
</dbReference>
<feature type="domain" description="OBG-type G" evidence="7">
    <location>
        <begin position="3"/>
        <end position="255"/>
    </location>
</feature>
<gene>
    <name evidence="6 9" type="primary">ychF</name>
    <name evidence="9" type="ORF">ERCICURT3053_227</name>
</gene>
<dbReference type="GO" id="GO:0046872">
    <property type="term" value="F:metal ion binding"/>
    <property type="evidence" value="ECO:0007669"/>
    <property type="project" value="UniProtKB-KW"/>
</dbReference>
<dbReference type="Gene3D" id="1.10.150.300">
    <property type="entry name" value="TGS-like domain"/>
    <property type="match status" value="1"/>
</dbReference>
<dbReference type="GO" id="GO:0005737">
    <property type="term" value="C:cytoplasm"/>
    <property type="evidence" value="ECO:0007669"/>
    <property type="project" value="TreeGrafter"/>
</dbReference>
<evidence type="ECO:0000313" key="9">
    <source>
        <dbReference type="EMBL" id="VFP78601.1"/>
    </source>
</evidence>
<feature type="domain" description="TGS" evidence="8">
    <location>
        <begin position="277"/>
        <end position="360"/>
    </location>
</feature>
<comment type="similarity">
    <text evidence="6">Belongs to the TRAFAC class OBG-HflX-like GTPase superfamily. OBG GTPase family. YchF/OLA1 subfamily.</text>
</comment>
<dbReference type="RefSeq" id="WP_157991924.1">
    <property type="nucleotide sequence ID" value="NZ_LR217698.1"/>
</dbReference>
<evidence type="ECO:0000256" key="2">
    <source>
        <dbReference type="ARBA" id="ARBA00022723"/>
    </source>
</evidence>
<keyword evidence="2" id="KW-0479">Metal-binding</keyword>
<evidence type="ECO:0000259" key="7">
    <source>
        <dbReference type="PROSITE" id="PS51710"/>
    </source>
</evidence>
<dbReference type="GO" id="GO:0005524">
    <property type="term" value="F:ATP binding"/>
    <property type="evidence" value="ECO:0007669"/>
    <property type="project" value="UniProtKB-UniRule"/>
</dbReference>
<evidence type="ECO:0000256" key="6">
    <source>
        <dbReference type="HAMAP-Rule" id="MF_00944"/>
    </source>
</evidence>
<dbReference type="GO" id="GO:0005525">
    <property type="term" value="F:GTP binding"/>
    <property type="evidence" value="ECO:0007669"/>
    <property type="project" value="InterPro"/>
</dbReference>
<evidence type="ECO:0000256" key="5">
    <source>
        <dbReference type="ARBA" id="ARBA00022842"/>
    </source>
</evidence>
<evidence type="ECO:0000259" key="8">
    <source>
        <dbReference type="PROSITE" id="PS51880"/>
    </source>
</evidence>
<dbReference type="OrthoDB" id="9810373at2"/>
<organism evidence="9 10">
    <name type="scientific">Candidatus Erwinia haradaeae</name>
    <dbReference type="NCBI Taxonomy" id="1922217"/>
    <lineage>
        <taxon>Bacteria</taxon>
        <taxon>Pseudomonadati</taxon>
        <taxon>Pseudomonadota</taxon>
        <taxon>Gammaproteobacteria</taxon>
        <taxon>Enterobacterales</taxon>
        <taxon>Erwiniaceae</taxon>
        <taxon>Erwinia</taxon>
    </lineage>
</organism>
<dbReference type="NCBIfam" id="TIGR00092">
    <property type="entry name" value="redox-regulated ATPase YchF"/>
    <property type="match status" value="1"/>
</dbReference>
<dbReference type="PANTHER" id="PTHR23305">
    <property type="entry name" value="OBG GTPASE FAMILY"/>
    <property type="match status" value="1"/>
</dbReference>
<dbReference type="InterPro" id="IPR012675">
    <property type="entry name" value="Beta-grasp_dom_sf"/>
</dbReference>
<dbReference type="InterPro" id="IPR013029">
    <property type="entry name" value="YchF_C"/>
</dbReference>
<dbReference type="InterPro" id="IPR023192">
    <property type="entry name" value="TGS-like_dom_sf"/>
</dbReference>
<accession>A0A451CZ01</accession>
<dbReference type="CDD" id="cd01900">
    <property type="entry name" value="YchF"/>
    <property type="match status" value="1"/>
</dbReference>
<dbReference type="PROSITE" id="PS51710">
    <property type="entry name" value="G_OBG"/>
    <property type="match status" value="1"/>
</dbReference>
<dbReference type="HAMAP" id="MF_00944">
    <property type="entry name" value="YchF_OLA1_ATPase"/>
    <property type="match status" value="1"/>
</dbReference>
<dbReference type="PRINTS" id="PR00326">
    <property type="entry name" value="GTP1OBG"/>
</dbReference>
<keyword evidence="5" id="KW-0460">Magnesium</keyword>
<proteinExistence type="inferred from homology"/>
<dbReference type="SUPFAM" id="SSF52540">
    <property type="entry name" value="P-loop containing nucleoside triphosphate hydrolases"/>
    <property type="match status" value="1"/>
</dbReference>
<keyword evidence="4 6" id="KW-0067">ATP-binding</keyword>
<dbReference type="GO" id="GO:0016887">
    <property type="term" value="F:ATP hydrolysis activity"/>
    <property type="evidence" value="ECO:0007669"/>
    <property type="project" value="UniProtKB-UniRule"/>
</dbReference>
<dbReference type="FunFam" id="1.10.150.300:FF:000001">
    <property type="entry name" value="Ribosome-binding ATPase YchF"/>
    <property type="match status" value="1"/>
</dbReference>
<dbReference type="PROSITE" id="PS51880">
    <property type="entry name" value="TGS"/>
    <property type="match status" value="1"/>
</dbReference>
<dbReference type="EMBL" id="LR217698">
    <property type="protein sequence ID" value="VFP78601.1"/>
    <property type="molecule type" value="Genomic_DNA"/>
</dbReference>
<reference evidence="9 10" key="1">
    <citation type="submission" date="2019-02" db="EMBL/GenBank/DDBJ databases">
        <authorList>
            <person name="Manzano-Marin A."/>
            <person name="Manzano-Marin A."/>
        </authorList>
    </citation>
    <scope>NUCLEOTIDE SEQUENCE [LARGE SCALE GENOMIC DNA]</scope>
    <source>
        <strain evidence="9 10">ErCicurtihirsuta</strain>
    </source>
</reference>
<dbReference type="InterPro" id="IPR027417">
    <property type="entry name" value="P-loop_NTPase"/>
</dbReference>
<keyword evidence="3 6" id="KW-0547">Nucleotide-binding</keyword>
<protein>
    <recommendedName>
        <fullName evidence="6">Ribosome-binding ATPase YchF</fullName>
    </recommendedName>
</protein>
<feature type="binding site" evidence="6">
    <location>
        <begin position="12"/>
        <end position="17"/>
    </location>
    <ligand>
        <name>ATP</name>
        <dbReference type="ChEBI" id="CHEBI:30616"/>
    </ligand>
</feature>
<dbReference type="Gene3D" id="3.10.20.30">
    <property type="match status" value="1"/>
</dbReference>
<evidence type="ECO:0000256" key="3">
    <source>
        <dbReference type="ARBA" id="ARBA00022741"/>
    </source>
</evidence>
<dbReference type="Pfam" id="PF01926">
    <property type="entry name" value="MMR_HSR1"/>
    <property type="match status" value="1"/>
</dbReference>
<comment type="cofactor">
    <cofactor evidence="1">
        <name>Mg(2+)</name>
        <dbReference type="ChEBI" id="CHEBI:18420"/>
    </cofactor>
</comment>
<dbReference type="InterPro" id="IPR004396">
    <property type="entry name" value="ATPase_YchF/OLA1"/>
</dbReference>
<dbReference type="PANTHER" id="PTHR23305:SF18">
    <property type="entry name" value="OBG-TYPE G DOMAIN-CONTAINING PROTEIN"/>
    <property type="match status" value="1"/>
</dbReference>
<dbReference type="Proteomes" id="UP000294364">
    <property type="component" value="Chromosome"/>
</dbReference>
<comment type="function">
    <text evidence="6">ATPase that binds to both the 70S ribosome and the 50S ribosomal subunit in a nucleotide-independent manner.</text>
</comment>
<evidence type="ECO:0000256" key="4">
    <source>
        <dbReference type="ARBA" id="ARBA00022840"/>
    </source>
</evidence>
<dbReference type="InterPro" id="IPR004095">
    <property type="entry name" value="TGS"/>
</dbReference>
<sequence length="362" mass="40159">MSLKCGIVGMPNVGKSTLFNALTKASVEANNFPFCTIEPNSRVVPLPDSRLNQLSEIVQPRRILPAIMNFVDIAGLVQGASKGEGLGNQFLSYIRDTAAIIHVVRCFEDENILHINNKIDPADDIETIQTELVLSDLDTCQRALQKVQKKSNRISHTEKEKVVLEKCLSHLSHIGMLRSLDMSIEDKSIVHSLNFLTLKPTMYVANVNEGGFNNNVYLDTVYKIAKSEKAVVVTICAVVESDLAQMEKIERQEFMTALGMKTTGLNRISQESYDLLKLQTYFTAGIKEVRAWTISAGSTASQAAGKIHSDFERGFIRAQVISFDDFISCKGNKGAKESGKMRLEGKSYIVQDGDIINFLFNI</sequence>
<dbReference type="InterPro" id="IPR031167">
    <property type="entry name" value="G_OBG"/>
</dbReference>
<dbReference type="InterPro" id="IPR041706">
    <property type="entry name" value="YchF_N"/>
</dbReference>
<dbReference type="AlphaFoldDB" id="A0A451CZ01"/>
<dbReference type="CDD" id="cd04867">
    <property type="entry name" value="TGS_YchF_OLA1"/>
    <property type="match status" value="1"/>
</dbReference>
<dbReference type="FunFam" id="3.10.20.30:FF:000001">
    <property type="entry name" value="Ribosome-binding ATPase YchF"/>
    <property type="match status" value="1"/>
</dbReference>
<dbReference type="PIRSF" id="PIRSF006641">
    <property type="entry name" value="CHP00092"/>
    <property type="match status" value="1"/>
</dbReference>
<evidence type="ECO:0000313" key="10">
    <source>
        <dbReference type="Proteomes" id="UP000294364"/>
    </source>
</evidence>
<evidence type="ECO:0000256" key="1">
    <source>
        <dbReference type="ARBA" id="ARBA00001946"/>
    </source>
</evidence>
<dbReference type="Pfam" id="PF06071">
    <property type="entry name" value="YchF-GTPase_C"/>
    <property type="match status" value="1"/>
</dbReference>
<dbReference type="InterPro" id="IPR006073">
    <property type="entry name" value="GTP-bd"/>
</dbReference>
<dbReference type="SUPFAM" id="SSF81271">
    <property type="entry name" value="TGS-like"/>
    <property type="match status" value="1"/>
</dbReference>
<dbReference type="Gene3D" id="3.40.50.300">
    <property type="entry name" value="P-loop containing nucleotide triphosphate hydrolases"/>
    <property type="match status" value="1"/>
</dbReference>